<keyword evidence="1" id="KW-0472">Membrane</keyword>
<protein>
    <submittedName>
        <fullName evidence="2">Uncharacterized protein</fullName>
    </submittedName>
</protein>
<feature type="transmembrane region" description="Helical" evidence="1">
    <location>
        <begin position="91"/>
        <end position="111"/>
    </location>
</feature>
<evidence type="ECO:0000313" key="2">
    <source>
        <dbReference type="EMBL" id="RRT58498.1"/>
    </source>
</evidence>
<name>A0A426Z3F3_ENSVE</name>
<dbReference type="EMBL" id="AMZH03008648">
    <property type="protein sequence ID" value="RRT58498.1"/>
    <property type="molecule type" value="Genomic_DNA"/>
</dbReference>
<gene>
    <name evidence="2" type="ORF">B296_00043023</name>
</gene>
<comment type="caution">
    <text evidence="2">The sequence shown here is derived from an EMBL/GenBank/DDBJ whole genome shotgun (WGS) entry which is preliminary data.</text>
</comment>
<dbReference type="Gene3D" id="1.20.1250.20">
    <property type="entry name" value="MFS general substrate transporter like domains"/>
    <property type="match status" value="1"/>
</dbReference>
<proteinExistence type="predicted"/>
<keyword evidence="1" id="KW-0812">Transmembrane</keyword>
<sequence length="135" mass="16028">MELEEDAGDRANNFGFFSKEFVRRRGLHLPRTTTTWFFLDIAFYSQNLPQKDIFNAIGWIPKAATMNTIEEVFWIARVHTHIAFIDVIGRFWIQVMGFFMMTAFMLGLAYLRPLDHPPHRFRRRVRLHLLRQLGA</sequence>
<accession>A0A426Z3F3</accession>
<dbReference type="Proteomes" id="UP000287651">
    <property type="component" value="Unassembled WGS sequence"/>
</dbReference>
<keyword evidence="1" id="KW-1133">Transmembrane helix</keyword>
<reference evidence="2 3" key="1">
    <citation type="journal article" date="2014" name="Agronomy (Basel)">
        <title>A Draft Genome Sequence for Ensete ventricosum, the Drought-Tolerant Tree Against Hunger.</title>
        <authorList>
            <person name="Harrison J."/>
            <person name="Moore K.A."/>
            <person name="Paszkiewicz K."/>
            <person name="Jones T."/>
            <person name="Grant M."/>
            <person name="Ambacheew D."/>
            <person name="Muzemil S."/>
            <person name="Studholme D.J."/>
        </authorList>
    </citation>
    <scope>NUCLEOTIDE SEQUENCE [LARGE SCALE GENOMIC DNA]</scope>
</reference>
<organism evidence="2 3">
    <name type="scientific">Ensete ventricosum</name>
    <name type="common">Abyssinian banana</name>
    <name type="synonym">Musa ensete</name>
    <dbReference type="NCBI Taxonomy" id="4639"/>
    <lineage>
        <taxon>Eukaryota</taxon>
        <taxon>Viridiplantae</taxon>
        <taxon>Streptophyta</taxon>
        <taxon>Embryophyta</taxon>
        <taxon>Tracheophyta</taxon>
        <taxon>Spermatophyta</taxon>
        <taxon>Magnoliopsida</taxon>
        <taxon>Liliopsida</taxon>
        <taxon>Zingiberales</taxon>
        <taxon>Musaceae</taxon>
        <taxon>Ensete</taxon>
    </lineage>
</organism>
<dbReference type="InterPro" id="IPR036259">
    <property type="entry name" value="MFS_trans_sf"/>
</dbReference>
<evidence type="ECO:0000313" key="3">
    <source>
        <dbReference type="Proteomes" id="UP000287651"/>
    </source>
</evidence>
<evidence type="ECO:0000256" key="1">
    <source>
        <dbReference type="SAM" id="Phobius"/>
    </source>
</evidence>
<dbReference type="AlphaFoldDB" id="A0A426Z3F3"/>